<dbReference type="InterPro" id="IPR006223">
    <property type="entry name" value="GcvT"/>
</dbReference>
<dbReference type="InterPro" id="IPR013977">
    <property type="entry name" value="GcvT_C"/>
</dbReference>
<dbReference type="PANTHER" id="PTHR43757:SF2">
    <property type="entry name" value="AMINOMETHYLTRANSFERASE, MITOCHONDRIAL"/>
    <property type="match status" value="1"/>
</dbReference>
<keyword evidence="3 7" id="KW-0032">Aminotransferase</keyword>
<evidence type="ECO:0000256" key="6">
    <source>
        <dbReference type="ARBA" id="ARBA00047665"/>
    </source>
</evidence>
<dbReference type="NCBIfam" id="NF001567">
    <property type="entry name" value="PRK00389.1"/>
    <property type="match status" value="1"/>
</dbReference>
<dbReference type="EMBL" id="QUAJ01000017">
    <property type="protein sequence ID" value="REI40631.1"/>
    <property type="molecule type" value="Genomic_DNA"/>
</dbReference>
<reference evidence="10 11" key="1">
    <citation type="submission" date="2018-08" db="EMBL/GenBank/DDBJ databases">
        <title>Draft genome sequence of Psychrilyobacter sp. strain SD5 isolated from Black Sea water.</title>
        <authorList>
            <person name="Yadav S."/>
            <person name="Villanueva L."/>
            <person name="Damste J.S.S."/>
        </authorList>
    </citation>
    <scope>NUCLEOTIDE SEQUENCE [LARGE SCALE GENOMIC DNA]</scope>
    <source>
        <strain evidence="10 11">SD5</strain>
    </source>
</reference>
<comment type="catalytic activity">
    <reaction evidence="6 7">
        <text>N(6)-[(R)-S(8)-aminomethyldihydrolipoyl]-L-lysyl-[protein] + (6S)-5,6,7,8-tetrahydrofolate = N(6)-[(R)-dihydrolipoyl]-L-lysyl-[protein] + (6R)-5,10-methylene-5,6,7,8-tetrahydrofolate + NH4(+)</text>
        <dbReference type="Rhea" id="RHEA:16945"/>
        <dbReference type="Rhea" id="RHEA-COMP:10475"/>
        <dbReference type="Rhea" id="RHEA-COMP:10492"/>
        <dbReference type="ChEBI" id="CHEBI:15636"/>
        <dbReference type="ChEBI" id="CHEBI:28938"/>
        <dbReference type="ChEBI" id="CHEBI:57453"/>
        <dbReference type="ChEBI" id="CHEBI:83100"/>
        <dbReference type="ChEBI" id="CHEBI:83143"/>
        <dbReference type="EC" id="2.1.2.10"/>
    </reaction>
</comment>
<evidence type="ECO:0000256" key="3">
    <source>
        <dbReference type="ARBA" id="ARBA00022576"/>
    </source>
</evidence>
<dbReference type="Proteomes" id="UP000263486">
    <property type="component" value="Unassembled WGS sequence"/>
</dbReference>
<comment type="caution">
    <text evidence="10">The sequence shown here is derived from an EMBL/GenBank/DDBJ whole genome shotgun (WGS) entry which is preliminary data.</text>
</comment>
<dbReference type="Pfam" id="PF08669">
    <property type="entry name" value="GCV_T_C"/>
    <property type="match status" value="1"/>
</dbReference>
<dbReference type="SUPFAM" id="SSF103025">
    <property type="entry name" value="Folate-binding domain"/>
    <property type="match status" value="1"/>
</dbReference>
<dbReference type="PIRSF" id="PIRSF006487">
    <property type="entry name" value="GcvT"/>
    <property type="match status" value="1"/>
</dbReference>
<dbReference type="Gene3D" id="2.40.30.110">
    <property type="entry name" value="Aminomethyltransferase beta-barrel domains"/>
    <property type="match status" value="1"/>
</dbReference>
<evidence type="ECO:0000256" key="5">
    <source>
        <dbReference type="ARBA" id="ARBA00031395"/>
    </source>
</evidence>
<evidence type="ECO:0000259" key="9">
    <source>
        <dbReference type="Pfam" id="PF08669"/>
    </source>
</evidence>
<dbReference type="Gene3D" id="3.30.1360.120">
    <property type="entry name" value="Probable tRNA modification gtpase trme, domain 1"/>
    <property type="match status" value="1"/>
</dbReference>
<dbReference type="GO" id="GO:0004047">
    <property type="term" value="F:aminomethyltransferase activity"/>
    <property type="evidence" value="ECO:0007669"/>
    <property type="project" value="UniProtKB-EC"/>
</dbReference>
<dbReference type="InterPro" id="IPR029043">
    <property type="entry name" value="GcvT/YgfZ_C"/>
</dbReference>
<sequence length="366" mass="40631">MELKKTSLNEVHKKLGGKLIDFAGWELPIQFQGIKEEHLAVRERAGLFDVSHMGEITVEGLESLKFVDYLVANDAGTLNDNQVMYTFMCNEKGGVVDDLLVYKYSNEKILLVVNASNIEKDYRWIEEKSHDFDVITKNISEEVSQIAIQGPKAQEILQKITDIDLNEIKFFTFNSEVLLSGVECLVSRTGYTGEDGFEIYLSNNAAVSIVEELLNVGGEDLSPIGLGARDTLRFEAGLPLYGNELREDVTPLESGLGFFVKLEAGDFIGKNILVAQKKEGLKRKTAGFKLIGKGIARGGYKVVAHGKEIGAVTTGYQLPGKKESIGLALMDTEYAKLGTHIQIEIRKKLVDAQIISKKFLDKKYKK</sequence>
<feature type="domain" description="GCVT N-terminal" evidence="8">
    <location>
        <begin position="9"/>
        <end position="263"/>
    </location>
</feature>
<feature type="domain" description="Aminomethyltransferase C-terminal" evidence="9">
    <location>
        <begin position="283"/>
        <end position="361"/>
    </location>
</feature>
<evidence type="ECO:0000256" key="2">
    <source>
        <dbReference type="ARBA" id="ARBA00012616"/>
    </source>
</evidence>
<dbReference type="InterPro" id="IPR027266">
    <property type="entry name" value="TrmE/GcvT-like"/>
</dbReference>
<comment type="subunit">
    <text evidence="7">The glycine cleavage system is composed of four proteins: P, T, L and H.</text>
</comment>
<dbReference type="InterPro" id="IPR006222">
    <property type="entry name" value="GCVT_N"/>
</dbReference>
<dbReference type="InterPro" id="IPR022903">
    <property type="entry name" value="GcvT_bac"/>
</dbReference>
<dbReference type="SUPFAM" id="SSF101790">
    <property type="entry name" value="Aminomethyltransferase beta-barrel domain"/>
    <property type="match status" value="1"/>
</dbReference>
<keyword evidence="11" id="KW-1185">Reference proteome</keyword>
<comment type="function">
    <text evidence="7">The glycine cleavage system catalyzes the degradation of glycine.</text>
</comment>
<name>A0ABX9KFM6_9FUSO</name>
<dbReference type="Pfam" id="PF01571">
    <property type="entry name" value="GCV_T"/>
    <property type="match status" value="1"/>
</dbReference>
<evidence type="ECO:0000256" key="7">
    <source>
        <dbReference type="HAMAP-Rule" id="MF_00259"/>
    </source>
</evidence>
<gene>
    <name evidence="7 10" type="primary">gcvT</name>
    <name evidence="10" type="ORF">DYH56_10015</name>
</gene>
<dbReference type="RefSeq" id="WP_114642730.1">
    <property type="nucleotide sequence ID" value="NZ_JAACIO010000017.1"/>
</dbReference>
<dbReference type="Gene3D" id="3.30.70.1400">
    <property type="entry name" value="Aminomethyltransferase beta-barrel domains"/>
    <property type="match status" value="1"/>
</dbReference>
<evidence type="ECO:0000313" key="10">
    <source>
        <dbReference type="EMBL" id="REI40631.1"/>
    </source>
</evidence>
<accession>A0ABX9KFM6</accession>
<evidence type="ECO:0000256" key="4">
    <source>
        <dbReference type="ARBA" id="ARBA00022679"/>
    </source>
</evidence>
<evidence type="ECO:0000256" key="1">
    <source>
        <dbReference type="ARBA" id="ARBA00008609"/>
    </source>
</evidence>
<dbReference type="PANTHER" id="PTHR43757">
    <property type="entry name" value="AMINOMETHYLTRANSFERASE"/>
    <property type="match status" value="1"/>
</dbReference>
<dbReference type="InterPro" id="IPR028896">
    <property type="entry name" value="GcvT/YgfZ/DmdA"/>
</dbReference>
<dbReference type="NCBIfam" id="TIGR00528">
    <property type="entry name" value="gcvT"/>
    <property type="match status" value="1"/>
</dbReference>
<evidence type="ECO:0000313" key="11">
    <source>
        <dbReference type="Proteomes" id="UP000263486"/>
    </source>
</evidence>
<evidence type="ECO:0000259" key="8">
    <source>
        <dbReference type="Pfam" id="PF01571"/>
    </source>
</evidence>
<dbReference type="EC" id="2.1.2.10" evidence="2 7"/>
<dbReference type="HAMAP" id="MF_00259">
    <property type="entry name" value="GcvT"/>
    <property type="match status" value="1"/>
</dbReference>
<dbReference type="Gene3D" id="4.10.1250.10">
    <property type="entry name" value="Aminomethyltransferase fragment"/>
    <property type="match status" value="1"/>
</dbReference>
<keyword evidence="4 7" id="KW-0808">Transferase</keyword>
<proteinExistence type="inferred from homology"/>
<comment type="similarity">
    <text evidence="1 7">Belongs to the GcvT family.</text>
</comment>
<organism evidence="10 11">
    <name type="scientific">Psychrilyobacter piezotolerans</name>
    <dbReference type="NCBI Taxonomy" id="2293438"/>
    <lineage>
        <taxon>Bacteria</taxon>
        <taxon>Fusobacteriati</taxon>
        <taxon>Fusobacteriota</taxon>
        <taxon>Fusobacteriia</taxon>
        <taxon>Fusobacteriales</taxon>
        <taxon>Fusobacteriaceae</taxon>
        <taxon>Psychrilyobacter</taxon>
    </lineage>
</organism>
<protein>
    <recommendedName>
        <fullName evidence="2 7">Aminomethyltransferase</fullName>
        <ecNumber evidence="2 7">2.1.2.10</ecNumber>
    </recommendedName>
    <alternativeName>
        <fullName evidence="5 7">Glycine cleavage system T protein</fullName>
    </alternativeName>
</protein>